<dbReference type="Gene3D" id="3.40.50.300">
    <property type="entry name" value="P-loop containing nucleotide triphosphate hydrolases"/>
    <property type="match status" value="2"/>
</dbReference>
<evidence type="ECO:0000313" key="8">
    <source>
        <dbReference type="Proteomes" id="UP000177276"/>
    </source>
</evidence>
<dbReference type="CDD" id="cd19499">
    <property type="entry name" value="RecA-like_ClpB_Hsp104-like"/>
    <property type="match status" value="1"/>
</dbReference>
<reference evidence="7 8" key="1">
    <citation type="journal article" date="2016" name="Nat. Commun.">
        <title>Thousands of microbial genomes shed light on interconnected biogeochemical processes in an aquifer system.</title>
        <authorList>
            <person name="Anantharaman K."/>
            <person name="Brown C.T."/>
            <person name="Hug L.A."/>
            <person name="Sharon I."/>
            <person name="Castelle C.J."/>
            <person name="Probst A.J."/>
            <person name="Thomas B.C."/>
            <person name="Singh A."/>
            <person name="Wilkins M.J."/>
            <person name="Karaoz U."/>
            <person name="Brodie E.L."/>
            <person name="Williams K.H."/>
            <person name="Hubbard S.S."/>
            <person name="Banfield J.F."/>
        </authorList>
    </citation>
    <scope>NUCLEOTIDE SEQUENCE [LARGE SCALE GENOMIC DNA]</scope>
</reference>
<dbReference type="PANTHER" id="PTHR11638">
    <property type="entry name" value="ATP-DEPENDENT CLP PROTEASE"/>
    <property type="match status" value="1"/>
</dbReference>
<comment type="caution">
    <text evidence="7">The sequence shown here is derived from an EMBL/GenBank/DDBJ whole genome shotgun (WGS) entry which is preliminary data.</text>
</comment>
<accession>A0A1G2UU53</accession>
<gene>
    <name evidence="7" type="ORF">A3G46_02685</name>
</gene>
<keyword evidence="2" id="KW-0067">ATP-binding</keyword>
<dbReference type="PRINTS" id="PR00300">
    <property type="entry name" value="CLPPROTEASEA"/>
</dbReference>
<feature type="transmembrane region" description="Helical" evidence="4">
    <location>
        <begin position="60"/>
        <end position="79"/>
    </location>
</feature>
<keyword evidence="4" id="KW-1133">Transmembrane helix</keyword>
<dbReference type="InterPro" id="IPR027417">
    <property type="entry name" value="P-loop_NTPase"/>
</dbReference>
<keyword evidence="1" id="KW-0547">Nucleotide-binding</keyword>
<dbReference type="InterPro" id="IPR019489">
    <property type="entry name" value="Clp_ATPase_C"/>
</dbReference>
<organism evidence="7 8">
    <name type="scientific">Candidatus Zambryskibacteria bacterium RIFCSPLOWO2_12_FULL_39_16</name>
    <dbReference type="NCBI Taxonomy" id="1802775"/>
    <lineage>
        <taxon>Bacteria</taxon>
        <taxon>Candidatus Zambryskiibacteriota</taxon>
    </lineage>
</organism>
<dbReference type="Gene3D" id="1.10.8.60">
    <property type="match status" value="1"/>
</dbReference>
<evidence type="ECO:0000256" key="4">
    <source>
        <dbReference type="SAM" id="Phobius"/>
    </source>
</evidence>
<dbReference type="InterPro" id="IPR003959">
    <property type="entry name" value="ATPase_AAA_core"/>
</dbReference>
<evidence type="ECO:0000259" key="5">
    <source>
        <dbReference type="SMART" id="SM00382"/>
    </source>
</evidence>
<dbReference type="Pfam" id="PF07724">
    <property type="entry name" value="AAA_2"/>
    <property type="match status" value="1"/>
</dbReference>
<feature type="domain" description="AAA+ ATPase" evidence="5">
    <location>
        <begin position="551"/>
        <end position="721"/>
    </location>
</feature>
<dbReference type="EMBL" id="MHWS01000002">
    <property type="protein sequence ID" value="OHB12898.1"/>
    <property type="molecule type" value="Genomic_DNA"/>
</dbReference>
<dbReference type="GO" id="GO:0016887">
    <property type="term" value="F:ATP hydrolysis activity"/>
    <property type="evidence" value="ECO:0007669"/>
    <property type="project" value="InterPro"/>
</dbReference>
<dbReference type="SMART" id="SM01086">
    <property type="entry name" value="ClpB_D2-small"/>
    <property type="match status" value="1"/>
</dbReference>
<evidence type="ECO:0000256" key="1">
    <source>
        <dbReference type="ARBA" id="ARBA00022741"/>
    </source>
</evidence>
<dbReference type="SUPFAM" id="SSF52540">
    <property type="entry name" value="P-loop containing nucleoside triphosphate hydrolases"/>
    <property type="match status" value="2"/>
</dbReference>
<dbReference type="InterPro" id="IPR003593">
    <property type="entry name" value="AAA+_ATPase"/>
</dbReference>
<dbReference type="InterPro" id="IPR050130">
    <property type="entry name" value="ClpA_ClpB"/>
</dbReference>
<dbReference type="Pfam" id="PF10431">
    <property type="entry name" value="ClpB_D2-small"/>
    <property type="match status" value="1"/>
</dbReference>
<protein>
    <recommendedName>
        <fullName evidence="9">Sigma-54 factor interaction domain-containing protein</fullName>
    </recommendedName>
</protein>
<dbReference type="Proteomes" id="UP000177276">
    <property type="component" value="Unassembled WGS sequence"/>
</dbReference>
<dbReference type="SMART" id="SM00382">
    <property type="entry name" value="AAA"/>
    <property type="match status" value="1"/>
</dbReference>
<keyword evidence="4" id="KW-0812">Transmembrane</keyword>
<evidence type="ECO:0000259" key="6">
    <source>
        <dbReference type="SMART" id="SM01086"/>
    </source>
</evidence>
<dbReference type="InterPro" id="IPR001270">
    <property type="entry name" value="ClpA/B"/>
</dbReference>
<dbReference type="GO" id="GO:0034605">
    <property type="term" value="P:cellular response to heat"/>
    <property type="evidence" value="ECO:0007669"/>
    <property type="project" value="TreeGrafter"/>
</dbReference>
<dbReference type="PANTHER" id="PTHR11638:SF18">
    <property type="entry name" value="HEAT SHOCK PROTEIN 104"/>
    <property type="match status" value="1"/>
</dbReference>
<dbReference type="GO" id="GO:0005737">
    <property type="term" value="C:cytoplasm"/>
    <property type="evidence" value="ECO:0007669"/>
    <property type="project" value="TreeGrafter"/>
</dbReference>
<keyword evidence="3" id="KW-0143">Chaperone</keyword>
<keyword evidence="4" id="KW-0472">Membrane</keyword>
<dbReference type="AlphaFoldDB" id="A0A1G2UU53"/>
<proteinExistence type="predicted"/>
<sequence length="805" mass="90553">MTFKKLKKISEPHFYCLFLDKFFPKTIRNILRKGAALASLVSFALSFDSLPLYFSKADGLFFFFIFIYLTLSFLEFFYQSMRDEGLRVRVRESIINKDKIIDYALSSILFVTNEIDVTLALFDSKIGAEILIRSGISPENFKNFIYSERPSIMASSLNFRDESANLLSYLDVIYDTDKAFQSFLSQNSVNKDEFMGTANWIMNTEDKKCRQGRFWSRENLGAMPSIGTSWSYGESADLGEYGVPFENVTNISLFDIENGYRDREVRALEVILERREEANAIIIDDDERVARDIVGRLLKKIKLGVTLPSIEHKNIIELDSNSLIASYKNKGEFEAELLKILNQSVSAGNIILYIRDLSGFLGSAKNLGVNLASLLSPYLASKNLQMIASATNADFHFFIETSPTLLEKFERIIPDSVGVEASVGVILEQIPSLEKQYGLVFSYPCILTLVSTADRFVTYGEMPGKALSLLTEVAPWAVERKIHIIRENDVNIFVSEKTGIVTGAIKEKEAEKIEHLEELLHKRVIGQDEAVNGIADAIRRSRSGIGNPKKPLASFLFIGPTGVGKTEVSKALAESFFGDEKKMIRFDMSEYNGPEAISQLIGDFTENRSGLLASRVRDNPYSILLLDEFEKAAPDVLDLFLQILDEGIFTDALGKQVGCRNLIIIATSNAGSSLIWDTIKSGKSLMNSKDSIVNSIIKDKIFRPELLNRFDGVIFFHPLQNKELENIARLELQKLGRRLKEQNIELVINEEIINFLVEKGSDPEFGGRSINRAIQNQIENIISRKIVSGQAKPGSKIEIKKEELL</sequence>
<evidence type="ECO:0008006" key="9">
    <source>
        <dbReference type="Google" id="ProtNLM"/>
    </source>
</evidence>
<evidence type="ECO:0000256" key="3">
    <source>
        <dbReference type="ARBA" id="ARBA00023186"/>
    </source>
</evidence>
<name>A0A1G2UU53_9BACT</name>
<evidence type="ECO:0000313" key="7">
    <source>
        <dbReference type="EMBL" id="OHB12898.1"/>
    </source>
</evidence>
<evidence type="ECO:0000256" key="2">
    <source>
        <dbReference type="ARBA" id="ARBA00022840"/>
    </source>
</evidence>
<feature type="domain" description="Clp ATPase C-terminal" evidence="6">
    <location>
        <begin position="719"/>
        <end position="805"/>
    </location>
</feature>
<dbReference type="GO" id="GO:0005524">
    <property type="term" value="F:ATP binding"/>
    <property type="evidence" value="ECO:0007669"/>
    <property type="project" value="UniProtKB-KW"/>
</dbReference>